<reference evidence="2" key="2">
    <citation type="journal article" date="2018" name="BMC Genomics">
        <title>Genomic insights into host adaptation between the wheat stripe rust pathogen (Puccinia striiformis f. sp. tritici) and the barley stripe rust pathogen (Puccinia striiformis f. sp. hordei).</title>
        <authorList>
            <person name="Xia C."/>
            <person name="Wang M."/>
            <person name="Yin C."/>
            <person name="Cornejo O.E."/>
            <person name="Hulbert S.H."/>
            <person name="Chen X."/>
        </authorList>
    </citation>
    <scope>NUCLEOTIDE SEQUENCE [LARGE SCALE GENOMIC DNA]</scope>
    <source>
        <strain evidence="2">93TX-2</strain>
    </source>
</reference>
<keyword evidence="2" id="KW-1185">Reference proteome</keyword>
<gene>
    <name evidence="1" type="ORF">PSHT_01040</name>
</gene>
<reference evidence="1 2" key="1">
    <citation type="submission" date="2017-12" db="EMBL/GenBank/DDBJ databases">
        <title>Gene loss provides genomic basis for host adaptation in cereal stripe rust fungi.</title>
        <authorList>
            <person name="Xia C."/>
        </authorList>
    </citation>
    <scope>NUCLEOTIDE SEQUENCE [LARGE SCALE GENOMIC DNA]</scope>
    <source>
        <strain evidence="1 2">93TX-2</strain>
    </source>
</reference>
<organism evidence="1 2">
    <name type="scientific">Puccinia striiformis</name>
    <dbReference type="NCBI Taxonomy" id="27350"/>
    <lineage>
        <taxon>Eukaryota</taxon>
        <taxon>Fungi</taxon>
        <taxon>Dikarya</taxon>
        <taxon>Basidiomycota</taxon>
        <taxon>Pucciniomycotina</taxon>
        <taxon>Pucciniomycetes</taxon>
        <taxon>Pucciniales</taxon>
        <taxon>Pucciniaceae</taxon>
        <taxon>Puccinia</taxon>
    </lineage>
</organism>
<accession>A0A2S4WLE6</accession>
<dbReference type="VEuPathDB" id="FungiDB:PSHT_01040"/>
<evidence type="ECO:0000313" key="1">
    <source>
        <dbReference type="EMBL" id="POW22578.1"/>
    </source>
</evidence>
<comment type="caution">
    <text evidence="1">The sequence shown here is derived from an EMBL/GenBank/DDBJ whole genome shotgun (WGS) entry which is preliminary data.</text>
</comment>
<sequence>MANLTAAVRRAHHQSLLTRQTFSQNHKDSDLDASDVEGEDFDDVKIHTNRIYAFHRFNFNL</sequence>
<dbReference type="Proteomes" id="UP000238274">
    <property type="component" value="Unassembled WGS sequence"/>
</dbReference>
<name>A0A2S4WLE6_9BASI</name>
<dbReference type="AlphaFoldDB" id="A0A2S4WLE6"/>
<protein>
    <submittedName>
        <fullName evidence="1">Uncharacterized protein</fullName>
    </submittedName>
</protein>
<proteinExistence type="predicted"/>
<dbReference type="EMBL" id="PKSM01000008">
    <property type="protein sequence ID" value="POW22578.1"/>
    <property type="molecule type" value="Genomic_DNA"/>
</dbReference>
<reference evidence="2" key="3">
    <citation type="journal article" date="2018" name="Mol. Plant Microbe Interact.">
        <title>Genome sequence resources for the wheat stripe rust pathogen (Puccinia striiformis f. sp. tritici) and the barley stripe rust pathogen (Puccinia striiformis f. sp. hordei).</title>
        <authorList>
            <person name="Xia C."/>
            <person name="Wang M."/>
            <person name="Yin C."/>
            <person name="Cornejo O.E."/>
            <person name="Hulbert S.H."/>
            <person name="Chen X."/>
        </authorList>
    </citation>
    <scope>NUCLEOTIDE SEQUENCE [LARGE SCALE GENOMIC DNA]</scope>
    <source>
        <strain evidence="2">93TX-2</strain>
    </source>
</reference>
<evidence type="ECO:0000313" key="2">
    <source>
        <dbReference type="Proteomes" id="UP000238274"/>
    </source>
</evidence>